<protein>
    <recommendedName>
        <fullName evidence="2">RNA 2',3'-cyclic phosphodiesterase</fullName>
        <shortName evidence="2">RNA 2',3'-CPDase</shortName>
        <ecNumber evidence="2">3.1.4.58</ecNumber>
    </recommendedName>
</protein>
<feature type="active site" description="Proton acceptor" evidence="2">
    <location>
        <position position="119"/>
    </location>
</feature>
<comment type="caution">
    <text evidence="3">The sequence shown here is derived from an EMBL/GenBank/DDBJ whole genome shotgun (WGS) entry which is preliminary data.</text>
</comment>
<feature type="short sequence motif" description="HXTX 1" evidence="2">
    <location>
        <begin position="36"/>
        <end position="39"/>
    </location>
</feature>
<evidence type="ECO:0000256" key="1">
    <source>
        <dbReference type="ARBA" id="ARBA00022801"/>
    </source>
</evidence>
<dbReference type="NCBIfam" id="TIGR02258">
    <property type="entry name" value="2_5_ligase"/>
    <property type="match status" value="1"/>
</dbReference>
<dbReference type="GO" id="GO:0016874">
    <property type="term" value="F:ligase activity"/>
    <property type="evidence" value="ECO:0007669"/>
    <property type="project" value="UniProtKB-KW"/>
</dbReference>
<dbReference type="PANTHER" id="PTHR35561:SF1">
    <property type="entry name" value="RNA 2',3'-CYCLIC PHOSPHODIESTERASE"/>
    <property type="match status" value="1"/>
</dbReference>
<proteinExistence type="inferred from homology"/>
<dbReference type="SUPFAM" id="SSF55144">
    <property type="entry name" value="LigT-like"/>
    <property type="match status" value="1"/>
</dbReference>
<keyword evidence="4" id="KW-1185">Reference proteome</keyword>
<dbReference type="InterPro" id="IPR009097">
    <property type="entry name" value="Cyclic_Pdiesterase"/>
</dbReference>
<dbReference type="PANTHER" id="PTHR35561">
    <property type="entry name" value="RNA 2',3'-CYCLIC PHOSPHODIESTERASE"/>
    <property type="match status" value="1"/>
</dbReference>
<dbReference type="eggNOG" id="COG1514">
    <property type="taxonomic scope" value="Bacteria"/>
</dbReference>
<feature type="active site" description="Proton donor" evidence="2">
    <location>
        <position position="36"/>
    </location>
</feature>
<keyword evidence="1 2" id="KW-0378">Hydrolase</keyword>
<dbReference type="EMBL" id="AATQ01000044">
    <property type="protein sequence ID" value="EAU44534.1"/>
    <property type="molecule type" value="Genomic_DNA"/>
</dbReference>
<dbReference type="GO" id="GO:0008664">
    <property type="term" value="F:RNA 2',3'-cyclic 3'-phosphodiesterase activity"/>
    <property type="evidence" value="ECO:0007669"/>
    <property type="project" value="UniProtKB-EC"/>
</dbReference>
<dbReference type="Pfam" id="PF13563">
    <property type="entry name" value="2_5_RNA_ligase2"/>
    <property type="match status" value="1"/>
</dbReference>
<evidence type="ECO:0000313" key="3">
    <source>
        <dbReference type="EMBL" id="EAU44534.1"/>
    </source>
</evidence>
<gene>
    <name evidence="3" type="ORF">R2601_12690</name>
</gene>
<dbReference type="HOGENOM" id="CLU_081251_0_1_5"/>
<comment type="similarity">
    <text evidence="2">Belongs to the 2H phosphoesterase superfamily. ThpR family.</text>
</comment>
<evidence type="ECO:0000313" key="4">
    <source>
        <dbReference type="Proteomes" id="UP000006230"/>
    </source>
</evidence>
<dbReference type="Proteomes" id="UP000006230">
    <property type="component" value="Unassembled WGS sequence"/>
</dbReference>
<dbReference type="EC" id="3.1.4.58" evidence="2"/>
<evidence type="ECO:0000256" key="2">
    <source>
        <dbReference type="HAMAP-Rule" id="MF_01940"/>
    </source>
</evidence>
<dbReference type="HAMAP" id="MF_01940">
    <property type="entry name" value="RNA_CPDase"/>
    <property type="match status" value="1"/>
</dbReference>
<dbReference type="AlphaFoldDB" id="Q0FJZ2"/>
<dbReference type="STRING" id="314265.R2601_12690"/>
<dbReference type="InterPro" id="IPR004175">
    <property type="entry name" value="RNA_CPDase"/>
</dbReference>
<keyword evidence="3" id="KW-0436">Ligase</keyword>
<dbReference type="RefSeq" id="WP_007794498.1">
    <property type="nucleotide sequence ID" value="NZ_DS022276.1"/>
</dbReference>
<dbReference type="OrthoDB" id="9793819at2"/>
<comment type="function">
    <text evidence="2">Hydrolyzes RNA 2',3'-cyclic phosphodiester to an RNA 2'-phosphomonoester.</text>
</comment>
<dbReference type="GO" id="GO:0004113">
    <property type="term" value="F:2',3'-cyclic-nucleotide 3'-phosphodiesterase activity"/>
    <property type="evidence" value="ECO:0007669"/>
    <property type="project" value="InterPro"/>
</dbReference>
<reference evidence="3 4" key="1">
    <citation type="journal article" date="2010" name="J. Bacteriol.">
        <title>Genome sequences of Pelagibaca bermudensis HTCC2601T and Maritimibacter alkaliphilus HTCC2654T, the type strains of two marine Roseobacter genera.</title>
        <authorList>
            <person name="Thrash J.C."/>
            <person name="Cho J.C."/>
            <person name="Ferriera S."/>
            <person name="Johnson J."/>
            <person name="Vergin K.L."/>
            <person name="Giovannoni S.J."/>
        </authorList>
    </citation>
    <scope>NUCLEOTIDE SEQUENCE [LARGE SCALE GENOMIC DNA]</scope>
    <source>
        <strain evidence="4">DSM 26914 / JCM 13377 / KCTC 12554 / HTCC2601</strain>
    </source>
</reference>
<sequence>MRCFLALPIPEPLLPPLIAVQEAVPVGRAVPEDNLHLTLAFLGDRPEAELRELHLVLGQRALPAVTLALSGLATFGGRRVKLLAAEVTKVPALVALQREAVRAATAAGMALPRERFRPHVTLLRFGAGLRDADRPRLDAALAPLEGLSTAPEPVAEMRLVGSTLTPEGAVYDTLAEYPLATGSGTG</sequence>
<comment type="catalytic activity">
    <reaction evidence="2">
        <text>a 3'-end 2',3'-cyclophospho-ribonucleotide-RNA + H2O = a 3'-end 2'-phospho-ribonucleotide-RNA + H(+)</text>
        <dbReference type="Rhea" id="RHEA:11828"/>
        <dbReference type="Rhea" id="RHEA-COMP:10464"/>
        <dbReference type="Rhea" id="RHEA-COMP:17353"/>
        <dbReference type="ChEBI" id="CHEBI:15377"/>
        <dbReference type="ChEBI" id="CHEBI:15378"/>
        <dbReference type="ChEBI" id="CHEBI:83064"/>
        <dbReference type="ChEBI" id="CHEBI:173113"/>
        <dbReference type="EC" id="3.1.4.58"/>
    </reaction>
</comment>
<dbReference type="Gene3D" id="3.90.1140.10">
    <property type="entry name" value="Cyclic phosphodiesterase"/>
    <property type="match status" value="1"/>
</dbReference>
<feature type="short sequence motif" description="HXTX 2" evidence="2">
    <location>
        <begin position="119"/>
        <end position="122"/>
    </location>
</feature>
<organism evidence="3 4">
    <name type="scientific">Salipiger bermudensis (strain DSM 26914 / JCM 13377 / KCTC 12554 / HTCC2601)</name>
    <name type="common">Pelagibaca bermudensis</name>
    <dbReference type="NCBI Taxonomy" id="314265"/>
    <lineage>
        <taxon>Bacteria</taxon>
        <taxon>Pseudomonadati</taxon>
        <taxon>Pseudomonadota</taxon>
        <taxon>Alphaproteobacteria</taxon>
        <taxon>Rhodobacterales</taxon>
        <taxon>Roseobacteraceae</taxon>
        <taxon>Salipiger</taxon>
    </lineage>
</organism>
<accession>Q0FJZ2</accession>
<name>Q0FJZ2_SALBH</name>